<gene>
    <name evidence="2" type="ORF">BSO21_04385</name>
</gene>
<dbReference type="InterPro" id="IPR011990">
    <property type="entry name" value="TPR-like_helical_dom_sf"/>
</dbReference>
<dbReference type="InterPro" id="IPR041617">
    <property type="entry name" value="TPR_MalT"/>
</dbReference>
<evidence type="ECO:0000313" key="2">
    <source>
        <dbReference type="EMBL" id="OMD38299.1"/>
    </source>
</evidence>
<dbReference type="RefSeq" id="WP_076218033.1">
    <property type="nucleotide sequence ID" value="NZ_MPVP01000013.1"/>
</dbReference>
<comment type="caution">
    <text evidence="2">The sequence shown here is derived from an EMBL/GenBank/DDBJ whole genome shotgun (WGS) entry which is preliminary data.</text>
</comment>
<keyword evidence="3" id="KW-1185">Reference proteome</keyword>
<dbReference type="EMBL" id="MPVP01000013">
    <property type="protein sequence ID" value="OMD38299.1"/>
    <property type="molecule type" value="Genomic_DNA"/>
</dbReference>
<sequence length="151" mass="17265">MADLFYERNHLKDANVQLDKVLVMCNSSKHVSMWVPGVILQAKMLKAIGHVEDAAEVLQTAIAELKQYHSPGRERLLEAAYIRIQFSQGLLSSGDEWLTKRHISANDKPNVAREYEQITVARMLMARQAYQKLEVKNRVQAVSKIKEKHLP</sequence>
<dbReference type="Pfam" id="PF17874">
    <property type="entry name" value="TPR_MalT"/>
    <property type="match status" value="1"/>
</dbReference>
<organism evidence="2 3">
    <name type="scientific">Paenibacillus odorifer</name>
    <dbReference type="NCBI Taxonomy" id="189426"/>
    <lineage>
        <taxon>Bacteria</taxon>
        <taxon>Bacillati</taxon>
        <taxon>Bacillota</taxon>
        <taxon>Bacilli</taxon>
        <taxon>Bacillales</taxon>
        <taxon>Paenibacillaceae</taxon>
        <taxon>Paenibacillus</taxon>
    </lineage>
</organism>
<evidence type="ECO:0000313" key="3">
    <source>
        <dbReference type="Proteomes" id="UP000187158"/>
    </source>
</evidence>
<reference evidence="2 3" key="1">
    <citation type="submission" date="2016-11" db="EMBL/GenBank/DDBJ databases">
        <title>Paenibacillus species isolates.</title>
        <authorList>
            <person name="Beno S.M."/>
        </authorList>
    </citation>
    <scope>NUCLEOTIDE SEQUENCE [LARGE SCALE GENOMIC DNA]</scope>
    <source>
        <strain evidence="2 3">FSL H7-0433</strain>
    </source>
</reference>
<dbReference type="Gene3D" id="1.25.40.10">
    <property type="entry name" value="Tetratricopeptide repeat domain"/>
    <property type="match status" value="1"/>
</dbReference>
<feature type="domain" description="MalT-like TPR region" evidence="1">
    <location>
        <begin position="1"/>
        <end position="134"/>
    </location>
</feature>
<protein>
    <recommendedName>
        <fullName evidence="1">MalT-like TPR region domain-containing protein</fullName>
    </recommendedName>
</protein>
<dbReference type="Proteomes" id="UP000187158">
    <property type="component" value="Unassembled WGS sequence"/>
</dbReference>
<proteinExistence type="predicted"/>
<accession>A0ABX3GVH2</accession>
<evidence type="ECO:0000259" key="1">
    <source>
        <dbReference type="Pfam" id="PF17874"/>
    </source>
</evidence>
<name>A0ABX3GVH2_9BACL</name>